<dbReference type="AlphaFoldDB" id="A0A0D2PET4"/>
<protein>
    <submittedName>
        <fullName evidence="3">Uncharacterized protein</fullName>
    </submittedName>
</protein>
<feature type="region of interest" description="Disordered" evidence="1">
    <location>
        <begin position="513"/>
        <end position="543"/>
    </location>
</feature>
<keyword evidence="2" id="KW-1133">Transmembrane helix</keyword>
<feature type="transmembrane region" description="Helical" evidence="2">
    <location>
        <begin position="167"/>
        <end position="188"/>
    </location>
</feature>
<feature type="transmembrane region" description="Helical" evidence="2">
    <location>
        <begin position="405"/>
        <end position="428"/>
    </location>
</feature>
<name>A0A0D2PET4_HYPSF</name>
<sequence>MAERHGLEPTGWPTRIVSLTNSIPTPTFLHQNILQPRITPGPSSSCLPDILVVHLSTTVIIPDFNAYYAPASIETFVPVYSTYPDGSLISSSFQQDLTESYVGLLVIGALAMVFARNIIVSGDYIRRGKVKKKMLFYVLFLSQILAPVSLTPVILSYFDPKTPCNVVVVLSCICGATSLALLITVILGVKVYKCLNNARFIPVVLALFQMGSIAVVVLDIIKTRVVKRLSGTCFRTDDLRFTRYFVVLQFAESLFICGCFFFVCWKSRGSPTARGRISIELSMDDLPIEFPEDPVDKPTQVRRGWWDYVPEPQEVLAIVDTKEGSTETADEKNSGKVQGFFGRIKRPESTPKTKVVSTGLRNRTQQAQINAIPTIRTSLAPSSMSRLSRLIPRMELFRQVMKDELLYTTFITFNCVVVAVLVIIGVNVKNGLSVAGWIAVNWCIISLLAIHSFGRVVHRHERDALLSHPATCTAINRAANEIVEREQRAGHKQAPSLPQTTRSLRIARESANTEYGDPFADTQPLAPNRASNPVPDDRDTSSILSIPRSYLVRDAPSMDPPSSQVVINDVRSSLLEQDFPSSSPATPTVSIQYFEKAHQREFSRSWLVSSNSQSMYSESYRSDPRFSKEAAT</sequence>
<dbReference type="EMBL" id="KN817519">
    <property type="protein sequence ID" value="KJA29274.1"/>
    <property type="molecule type" value="Genomic_DNA"/>
</dbReference>
<feature type="compositionally biased region" description="Basic and acidic residues" evidence="1">
    <location>
        <begin position="620"/>
        <end position="632"/>
    </location>
</feature>
<evidence type="ECO:0000256" key="2">
    <source>
        <dbReference type="SAM" id="Phobius"/>
    </source>
</evidence>
<evidence type="ECO:0000313" key="3">
    <source>
        <dbReference type="EMBL" id="KJA29274.1"/>
    </source>
</evidence>
<keyword evidence="2" id="KW-0472">Membrane</keyword>
<accession>A0A0D2PET4</accession>
<feature type="transmembrane region" description="Helical" evidence="2">
    <location>
        <begin position="134"/>
        <end position="155"/>
    </location>
</feature>
<dbReference type="OMA" id="RRFTGTC"/>
<feature type="compositionally biased region" description="Low complexity" evidence="1">
    <location>
        <begin position="609"/>
        <end position="619"/>
    </location>
</feature>
<reference evidence="4" key="1">
    <citation type="submission" date="2014-04" db="EMBL/GenBank/DDBJ databases">
        <title>Evolutionary Origins and Diversification of the Mycorrhizal Mutualists.</title>
        <authorList>
            <consortium name="DOE Joint Genome Institute"/>
            <consortium name="Mycorrhizal Genomics Consortium"/>
            <person name="Kohler A."/>
            <person name="Kuo A."/>
            <person name="Nagy L.G."/>
            <person name="Floudas D."/>
            <person name="Copeland A."/>
            <person name="Barry K.W."/>
            <person name="Cichocki N."/>
            <person name="Veneault-Fourrey C."/>
            <person name="LaButti K."/>
            <person name="Lindquist E.A."/>
            <person name="Lipzen A."/>
            <person name="Lundell T."/>
            <person name="Morin E."/>
            <person name="Murat C."/>
            <person name="Riley R."/>
            <person name="Ohm R."/>
            <person name="Sun H."/>
            <person name="Tunlid A."/>
            <person name="Henrissat B."/>
            <person name="Grigoriev I.V."/>
            <person name="Hibbett D.S."/>
            <person name="Martin F."/>
        </authorList>
    </citation>
    <scope>NUCLEOTIDE SEQUENCE [LARGE SCALE GENOMIC DNA]</scope>
    <source>
        <strain evidence="4">FD-334 SS-4</strain>
    </source>
</reference>
<feature type="region of interest" description="Disordered" evidence="1">
    <location>
        <begin position="608"/>
        <end position="632"/>
    </location>
</feature>
<dbReference type="OrthoDB" id="3267487at2759"/>
<feature type="transmembrane region" description="Helical" evidence="2">
    <location>
        <begin position="101"/>
        <end position="122"/>
    </location>
</feature>
<organism evidence="3 4">
    <name type="scientific">Hypholoma sublateritium (strain FD-334 SS-4)</name>
    <dbReference type="NCBI Taxonomy" id="945553"/>
    <lineage>
        <taxon>Eukaryota</taxon>
        <taxon>Fungi</taxon>
        <taxon>Dikarya</taxon>
        <taxon>Basidiomycota</taxon>
        <taxon>Agaricomycotina</taxon>
        <taxon>Agaricomycetes</taxon>
        <taxon>Agaricomycetidae</taxon>
        <taxon>Agaricales</taxon>
        <taxon>Agaricineae</taxon>
        <taxon>Strophariaceae</taxon>
        <taxon>Hypholoma</taxon>
    </lineage>
</organism>
<keyword evidence="2" id="KW-0812">Transmembrane</keyword>
<gene>
    <name evidence="3" type="ORF">HYPSUDRAFT_196656</name>
</gene>
<proteinExistence type="predicted"/>
<evidence type="ECO:0000313" key="4">
    <source>
        <dbReference type="Proteomes" id="UP000054270"/>
    </source>
</evidence>
<keyword evidence="4" id="KW-1185">Reference proteome</keyword>
<feature type="transmembrane region" description="Helical" evidence="2">
    <location>
        <begin position="241"/>
        <end position="265"/>
    </location>
</feature>
<dbReference type="Proteomes" id="UP000054270">
    <property type="component" value="Unassembled WGS sequence"/>
</dbReference>
<feature type="transmembrane region" description="Helical" evidence="2">
    <location>
        <begin position="434"/>
        <end position="453"/>
    </location>
</feature>
<feature type="transmembrane region" description="Helical" evidence="2">
    <location>
        <begin position="200"/>
        <end position="221"/>
    </location>
</feature>
<evidence type="ECO:0000256" key="1">
    <source>
        <dbReference type="SAM" id="MobiDB-lite"/>
    </source>
</evidence>